<dbReference type="Proteomes" id="UP001056383">
    <property type="component" value="Chromosome"/>
</dbReference>
<keyword evidence="4" id="KW-1185">Reference proteome</keyword>
<dbReference type="RefSeq" id="WP_010473540.1">
    <property type="nucleotide sequence ID" value="NZ_CP095474.1"/>
</dbReference>
<organism evidence="3 4">
    <name type="scientific">Streptomyces sudanensis</name>
    <dbReference type="NCBI Taxonomy" id="436397"/>
    <lineage>
        <taxon>Bacteria</taxon>
        <taxon>Bacillati</taxon>
        <taxon>Actinomycetota</taxon>
        <taxon>Actinomycetes</taxon>
        <taxon>Kitasatosporales</taxon>
        <taxon>Streptomycetaceae</taxon>
        <taxon>Streptomyces</taxon>
    </lineage>
</organism>
<evidence type="ECO:0000256" key="2">
    <source>
        <dbReference type="SAM" id="SignalP"/>
    </source>
</evidence>
<dbReference type="EMBL" id="CP095474">
    <property type="protein sequence ID" value="URN15924.1"/>
    <property type="molecule type" value="Genomic_DNA"/>
</dbReference>
<reference evidence="3" key="1">
    <citation type="submission" date="2022-04" db="EMBL/GenBank/DDBJ databases">
        <title>Systematic whole-genome sequencing reveals an unexpected diversity among actinomycetoma pathogens and provides insights into their antibacterial susceptibilities.</title>
        <authorList>
            <person name="Watson A.K."/>
            <person name="Kepplinger B."/>
            <person name="Bakhiet S.M."/>
            <person name="Mhmoud N.A."/>
            <person name="Chapman J."/>
            <person name="Allenby N."/>
            <person name="Mickiewicz K."/>
            <person name="Goodfellow M."/>
            <person name="Fahal A.H."/>
            <person name="Errington J."/>
        </authorList>
    </citation>
    <scope>NUCLEOTIDE SEQUENCE</scope>
    <source>
        <strain evidence="3">SD 504</strain>
    </source>
</reference>
<evidence type="ECO:0000313" key="4">
    <source>
        <dbReference type="Proteomes" id="UP001056383"/>
    </source>
</evidence>
<proteinExistence type="predicted"/>
<evidence type="ECO:0000256" key="1">
    <source>
        <dbReference type="SAM" id="MobiDB-lite"/>
    </source>
</evidence>
<feature type="signal peptide" evidence="2">
    <location>
        <begin position="1"/>
        <end position="29"/>
    </location>
</feature>
<name>A0ABY4TAF0_9ACTN</name>
<protein>
    <submittedName>
        <fullName evidence="3">Uncharacterized protein</fullName>
    </submittedName>
</protein>
<feature type="region of interest" description="Disordered" evidence="1">
    <location>
        <begin position="190"/>
        <end position="209"/>
    </location>
</feature>
<evidence type="ECO:0000313" key="3">
    <source>
        <dbReference type="EMBL" id="URN15924.1"/>
    </source>
</evidence>
<keyword evidence="2" id="KW-0732">Signal</keyword>
<gene>
    <name evidence="3" type="ORF">MW084_08125</name>
</gene>
<sequence>MTDTSGLRRRTRTALAAAALLATTAGLWATDTWPFRGDAYSGAYCWGAWREHEGEGLLGDRVLDERDARRVFEESSPPTAARPEGTCEVTVRERGGTERDVMQVTAVYGRLPSGEPDRRTWLARYLHGSAVALPDGLDGVAASDRAMLVLPAACDADGHPSVVTLDGRAGGQADMARLLVDLAGTAMREAGCASGPPPSMTSPVTDQPRKETLPHLYSRLCGIPGVNLAQPRDADGTSFAGVYGTRLQLCSLDTASRQSGKRTGAHYVMAGTPRLGALFTGLPEGPGRGLVRKTCGGRPTVFYGDTDALNGTGIPDDATVFARYVESVGKRVGCDDGGEG</sequence>
<accession>A0ABY4TAF0</accession>
<feature type="chain" id="PRO_5046329114" evidence="2">
    <location>
        <begin position="30"/>
        <end position="340"/>
    </location>
</feature>